<evidence type="ECO:0000256" key="8">
    <source>
        <dbReference type="ARBA" id="ARBA00022777"/>
    </source>
</evidence>
<evidence type="ECO:0000256" key="3">
    <source>
        <dbReference type="ARBA" id="ARBA00012980"/>
    </source>
</evidence>
<evidence type="ECO:0000259" key="10">
    <source>
        <dbReference type="Pfam" id="PF02223"/>
    </source>
</evidence>
<evidence type="ECO:0000256" key="1">
    <source>
        <dbReference type="ARBA" id="ARBA00004992"/>
    </source>
</evidence>
<comment type="similarity">
    <text evidence="2">Belongs to the thymidylate kinase family.</text>
</comment>
<evidence type="ECO:0000256" key="5">
    <source>
        <dbReference type="ARBA" id="ARBA00022679"/>
    </source>
</evidence>
<dbReference type="InterPro" id="IPR039430">
    <property type="entry name" value="Thymidylate_kin-like_dom"/>
</dbReference>
<dbReference type="AlphaFoldDB" id="A0AAE9E596"/>
<name>A0AAE9E596_CAEBR</name>
<evidence type="ECO:0000313" key="12">
    <source>
        <dbReference type="Proteomes" id="UP000829354"/>
    </source>
</evidence>
<dbReference type="CDD" id="cd01672">
    <property type="entry name" value="TMPK"/>
    <property type="match status" value="1"/>
</dbReference>
<sequence length="213" mass="23932">MATEQNDQEERGALIVFEGLDRSGKSTQAKRLVEKIINSGRMAVLQAFPDRQSPVGEMIDRYLRGEIDMDEHALHLLFSADRFLKKKMIKQHIAQGVDVVCDRYCYSGVSYSLAKGLPEDWVRVTDQGLPKPDIVLFFQVSPEVAASRGGFGNERLETAQLQAEVAKVMPTLRDDAFWKSVNADAALAAVEKEVFQLYTELDRSKPLDVLEKI</sequence>
<keyword evidence="8" id="KW-0418">Kinase</keyword>
<dbReference type="GO" id="GO:0005524">
    <property type="term" value="F:ATP binding"/>
    <property type="evidence" value="ECO:0007669"/>
    <property type="project" value="UniProtKB-KW"/>
</dbReference>
<dbReference type="InterPro" id="IPR018094">
    <property type="entry name" value="Thymidylate_kinase"/>
</dbReference>
<dbReference type="Proteomes" id="UP000829354">
    <property type="component" value="Chromosome II"/>
</dbReference>
<reference evidence="11 12" key="1">
    <citation type="submission" date="2022-04" db="EMBL/GenBank/DDBJ databases">
        <title>Chromosome-level reference genomes for two strains of Caenorhabditis briggsae: an improved platform for comparative genomics.</title>
        <authorList>
            <person name="Stevens L."/>
            <person name="Andersen E."/>
        </authorList>
    </citation>
    <scope>NUCLEOTIDE SEQUENCE [LARGE SCALE GENOMIC DNA]</scope>
    <source>
        <strain evidence="11">VX34</strain>
        <tissue evidence="11">Whole-organism</tissue>
    </source>
</reference>
<keyword evidence="5" id="KW-0808">Transferase</keyword>
<dbReference type="Pfam" id="PF02223">
    <property type="entry name" value="Thymidylate_kin"/>
    <property type="match status" value="1"/>
</dbReference>
<dbReference type="SUPFAM" id="SSF52540">
    <property type="entry name" value="P-loop containing nucleoside triphosphate hydrolases"/>
    <property type="match status" value="1"/>
</dbReference>
<dbReference type="EC" id="2.7.4.9" evidence="3"/>
<feature type="domain" description="Thymidylate kinase-like" evidence="10">
    <location>
        <begin position="17"/>
        <end position="193"/>
    </location>
</feature>
<evidence type="ECO:0000256" key="4">
    <source>
        <dbReference type="ARBA" id="ARBA00017144"/>
    </source>
</evidence>
<gene>
    <name evidence="11" type="ORF">L5515_012998</name>
</gene>
<dbReference type="PANTHER" id="PTHR10344:SF1">
    <property type="entry name" value="THYMIDYLATE KINASE"/>
    <property type="match status" value="1"/>
</dbReference>
<comment type="pathway">
    <text evidence="1">Pyrimidine metabolism; dTTP biosynthesis.</text>
</comment>
<protein>
    <recommendedName>
        <fullName evidence="4">Thymidylate kinase</fullName>
        <ecNumber evidence="3">2.7.4.9</ecNumber>
    </recommendedName>
</protein>
<evidence type="ECO:0000256" key="6">
    <source>
        <dbReference type="ARBA" id="ARBA00022727"/>
    </source>
</evidence>
<evidence type="ECO:0000256" key="2">
    <source>
        <dbReference type="ARBA" id="ARBA00009776"/>
    </source>
</evidence>
<dbReference type="Gene3D" id="3.40.50.300">
    <property type="entry name" value="P-loop containing nucleotide triphosphate hydrolases"/>
    <property type="match status" value="1"/>
</dbReference>
<keyword evidence="12" id="KW-1185">Reference proteome</keyword>
<proteinExistence type="inferred from homology"/>
<dbReference type="HAMAP" id="MF_00165">
    <property type="entry name" value="Thymidylate_kinase"/>
    <property type="match status" value="1"/>
</dbReference>
<dbReference type="GO" id="GO:0004798">
    <property type="term" value="F:dTMP kinase activity"/>
    <property type="evidence" value="ECO:0007669"/>
    <property type="project" value="UniProtKB-EC"/>
</dbReference>
<dbReference type="PANTHER" id="PTHR10344">
    <property type="entry name" value="THYMIDYLATE KINASE"/>
    <property type="match status" value="1"/>
</dbReference>
<evidence type="ECO:0000256" key="7">
    <source>
        <dbReference type="ARBA" id="ARBA00022741"/>
    </source>
</evidence>
<dbReference type="InterPro" id="IPR027417">
    <property type="entry name" value="P-loop_NTPase"/>
</dbReference>
<keyword evidence="9" id="KW-0067">ATP-binding</keyword>
<evidence type="ECO:0000313" key="11">
    <source>
        <dbReference type="EMBL" id="UMM15634.1"/>
    </source>
</evidence>
<dbReference type="GO" id="GO:0006233">
    <property type="term" value="P:dTDP biosynthetic process"/>
    <property type="evidence" value="ECO:0007669"/>
    <property type="project" value="InterPro"/>
</dbReference>
<accession>A0AAE9E596</accession>
<organism evidence="11 12">
    <name type="scientific">Caenorhabditis briggsae</name>
    <dbReference type="NCBI Taxonomy" id="6238"/>
    <lineage>
        <taxon>Eukaryota</taxon>
        <taxon>Metazoa</taxon>
        <taxon>Ecdysozoa</taxon>
        <taxon>Nematoda</taxon>
        <taxon>Chromadorea</taxon>
        <taxon>Rhabditida</taxon>
        <taxon>Rhabditina</taxon>
        <taxon>Rhabditomorpha</taxon>
        <taxon>Rhabditoidea</taxon>
        <taxon>Rhabditidae</taxon>
        <taxon>Peloderinae</taxon>
        <taxon>Caenorhabditis</taxon>
    </lineage>
</organism>
<dbReference type="FunFam" id="3.40.50.300:FF:000679">
    <property type="entry name" value="Thymidylate kinase"/>
    <property type="match status" value="1"/>
</dbReference>
<dbReference type="NCBIfam" id="TIGR00041">
    <property type="entry name" value="DTMP_kinase"/>
    <property type="match status" value="1"/>
</dbReference>
<evidence type="ECO:0000256" key="9">
    <source>
        <dbReference type="ARBA" id="ARBA00022840"/>
    </source>
</evidence>
<dbReference type="EMBL" id="CP092621">
    <property type="protein sequence ID" value="UMM15634.1"/>
    <property type="molecule type" value="Genomic_DNA"/>
</dbReference>
<keyword evidence="7" id="KW-0547">Nucleotide-binding</keyword>
<keyword evidence="6" id="KW-0545">Nucleotide biosynthesis</keyword>